<keyword evidence="4" id="KW-1185">Reference proteome</keyword>
<keyword evidence="2" id="KW-1133">Transmembrane helix</keyword>
<proteinExistence type="predicted"/>
<dbReference type="Proteomes" id="UP000050794">
    <property type="component" value="Unassembled WGS sequence"/>
</dbReference>
<gene>
    <name evidence="3" type="ORF">TCNE_LOCUS16258</name>
</gene>
<feature type="region of interest" description="Disordered" evidence="1">
    <location>
        <begin position="158"/>
        <end position="191"/>
    </location>
</feature>
<evidence type="ECO:0000313" key="4">
    <source>
        <dbReference type="Proteomes" id="UP000050794"/>
    </source>
</evidence>
<dbReference type="EMBL" id="UYWY01023446">
    <property type="protein sequence ID" value="VDM47579.1"/>
    <property type="molecule type" value="Genomic_DNA"/>
</dbReference>
<organism evidence="4 5">
    <name type="scientific">Toxocara canis</name>
    <name type="common">Canine roundworm</name>
    <dbReference type="NCBI Taxonomy" id="6265"/>
    <lineage>
        <taxon>Eukaryota</taxon>
        <taxon>Metazoa</taxon>
        <taxon>Ecdysozoa</taxon>
        <taxon>Nematoda</taxon>
        <taxon>Chromadorea</taxon>
        <taxon>Rhabditida</taxon>
        <taxon>Spirurina</taxon>
        <taxon>Ascaridomorpha</taxon>
        <taxon>Ascaridoidea</taxon>
        <taxon>Toxocaridae</taxon>
        <taxon>Toxocara</taxon>
    </lineage>
</organism>
<feature type="transmembrane region" description="Helical" evidence="2">
    <location>
        <begin position="12"/>
        <end position="28"/>
    </location>
</feature>
<accession>A0A183V688</accession>
<dbReference type="AlphaFoldDB" id="A0A183V688"/>
<reference evidence="3 4" key="2">
    <citation type="submission" date="2018-11" db="EMBL/GenBank/DDBJ databases">
        <authorList>
            <consortium name="Pathogen Informatics"/>
        </authorList>
    </citation>
    <scope>NUCLEOTIDE SEQUENCE [LARGE SCALE GENOMIC DNA]</scope>
</reference>
<sequence>MVLFAEHITQLWPLLMLAIVTAAAYFATAQPKKRPQLVDADASESGKKVFSNADSISSLPPSYGSISAASACPPPPAYERFPRFEPIHSHPPVSVIDFSAGRNLLNKKEVPPSTIKESSESSQTIDEQDGDKAGKTLNHENTVVRVDTSAKAQAQAHAQLQQKAQGGSNTNSPRPAALPGSQTLGVPSGSAPSEVVHFMASWHDTVGEGEKEIVQKQSDYATNTSTLMGLWISEKLKLGIGVSRSISTANSGEP</sequence>
<evidence type="ECO:0000256" key="2">
    <source>
        <dbReference type="SAM" id="Phobius"/>
    </source>
</evidence>
<keyword evidence="2" id="KW-0472">Membrane</keyword>
<keyword evidence="2" id="KW-0812">Transmembrane</keyword>
<evidence type="ECO:0000313" key="5">
    <source>
        <dbReference type="WBParaSite" id="TCNE_0001625901-mRNA-1"/>
    </source>
</evidence>
<dbReference type="WBParaSite" id="TCNE_0001625901-mRNA-1">
    <property type="protein sequence ID" value="TCNE_0001625901-mRNA-1"/>
    <property type="gene ID" value="TCNE_0001625901"/>
</dbReference>
<reference evidence="5" key="1">
    <citation type="submission" date="2016-06" db="UniProtKB">
        <authorList>
            <consortium name="WormBaseParasite"/>
        </authorList>
    </citation>
    <scope>IDENTIFICATION</scope>
</reference>
<evidence type="ECO:0000313" key="3">
    <source>
        <dbReference type="EMBL" id="VDM47579.1"/>
    </source>
</evidence>
<protein>
    <submittedName>
        <fullName evidence="5">Secreted protein</fullName>
    </submittedName>
</protein>
<evidence type="ECO:0000256" key="1">
    <source>
        <dbReference type="SAM" id="MobiDB-lite"/>
    </source>
</evidence>
<name>A0A183V688_TOXCA</name>
<feature type="region of interest" description="Disordered" evidence="1">
    <location>
        <begin position="107"/>
        <end position="137"/>
    </location>
</feature>